<evidence type="ECO:0000259" key="5">
    <source>
        <dbReference type="PROSITE" id="PS50043"/>
    </source>
</evidence>
<dbReference type="PRINTS" id="PR00038">
    <property type="entry name" value="HTHLUXR"/>
</dbReference>
<dbReference type="Proteomes" id="UP001448614">
    <property type="component" value="Unassembled WGS sequence"/>
</dbReference>
<name>A0ABV0GLS7_PAENI</name>
<dbReference type="Pfam" id="PF00196">
    <property type="entry name" value="GerE"/>
    <property type="match status" value="1"/>
</dbReference>
<dbReference type="InterPro" id="IPR016032">
    <property type="entry name" value="Sig_transdc_resp-reg_C-effctor"/>
</dbReference>
<evidence type="ECO:0000256" key="1">
    <source>
        <dbReference type="ARBA" id="ARBA00023015"/>
    </source>
</evidence>
<feature type="domain" description="HTH luxR-type" evidence="5">
    <location>
        <begin position="458"/>
        <end position="522"/>
    </location>
</feature>
<gene>
    <name evidence="6" type="ORF">V3C41_00015</name>
</gene>
<dbReference type="PANTHER" id="PTHR44688">
    <property type="entry name" value="DNA-BINDING TRANSCRIPTIONAL ACTIVATOR DEVR_DOSR"/>
    <property type="match status" value="1"/>
</dbReference>
<sequence length="522" mass="54980">MAVRTGRIVRAASPLLKGIIRNGLEVPVAPHVATSLRESLGHDYRATGEVASLLTSSQLRGHAILSDPLPRFPNPPLIAEIESLKPAERRVLLIAALSVTDQVSILLGAAAVDIDTVLNGPLLHLLQIENGRFGLGIPGFRSAVKQSAEPGETHQAHGALAAALRRRGYPGLAAWHALSATNPSPDTKDSQLLLRLAQVQLERGAAAAAQRIASMTGVSSSGPIRGHSLAVAARAALLAGNVDDADRLLTAASEILPRLSGGDLRSAIDIHREGPEGDPSTSQRWTSLVLTLQRVVTAPGDRTAFAAMAAGTRYSSAAADEADSLMARTVLAASRSLPGWALVPRPEAMTPLGETFVRLMEAAFQIQAGNFNAAHTTLSEAVPRLPLATPGGGVVSLLRLLAKQHIPVDESLITVYEAIGPPNRVDPVLDQNLTGSRTSVASRTRFSGPDRTNRPVAPGRNLPLISSREQDVLTLVIEGMSNGGIGQRLGISTRTVEVHLGSIYRKTGASSRHQLIAEAFKI</sequence>
<dbReference type="RefSeq" id="WP_347781442.1">
    <property type="nucleotide sequence ID" value="NZ_JBBMFV010000001.1"/>
</dbReference>
<keyword evidence="2" id="KW-0238">DNA-binding</keyword>
<evidence type="ECO:0000256" key="3">
    <source>
        <dbReference type="ARBA" id="ARBA00023163"/>
    </source>
</evidence>
<evidence type="ECO:0000313" key="7">
    <source>
        <dbReference type="Proteomes" id="UP001448614"/>
    </source>
</evidence>
<evidence type="ECO:0000313" key="6">
    <source>
        <dbReference type="EMBL" id="MEO3939451.1"/>
    </source>
</evidence>
<accession>A0ABV0GLS7</accession>
<proteinExistence type="predicted"/>
<dbReference type="PROSITE" id="PS50043">
    <property type="entry name" value="HTH_LUXR_2"/>
    <property type="match status" value="1"/>
</dbReference>
<dbReference type="SMART" id="SM00421">
    <property type="entry name" value="HTH_LUXR"/>
    <property type="match status" value="1"/>
</dbReference>
<protein>
    <submittedName>
        <fullName evidence="6">Helix-turn-helix transcriptional regulator</fullName>
    </submittedName>
</protein>
<dbReference type="InterPro" id="IPR036388">
    <property type="entry name" value="WH-like_DNA-bd_sf"/>
</dbReference>
<dbReference type="Gene3D" id="1.10.10.10">
    <property type="entry name" value="Winged helix-like DNA-binding domain superfamily/Winged helix DNA-binding domain"/>
    <property type="match status" value="1"/>
</dbReference>
<dbReference type="CDD" id="cd06170">
    <property type="entry name" value="LuxR_C_like"/>
    <property type="match status" value="1"/>
</dbReference>
<dbReference type="PROSITE" id="PS00622">
    <property type="entry name" value="HTH_LUXR_1"/>
    <property type="match status" value="1"/>
</dbReference>
<dbReference type="SUPFAM" id="SSF46894">
    <property type="entry name" value="C-terminal effector domain of the bipartite response regulators"/>
    <property type="match status" value="1"/>
</dbReference>
<dbReference type="InterPro" id="IPR000792">
    <property type="entry name" value="Tscrpt_reg_LuxR_C"/>
</dbReference>
<reference evidence="6 7" key="1">
    <citation type="journal article" date="2024" name="Appl. Microbiol. Biotechnol.">
        <title>Biosynthetic gene clusters with biotechnological applications in novel Antarctic isolates from Actinomycetota.</title>
        <authorList>
            <person name="Bruna P."/>
            <person name="Nunez-Montero K."/>
            <person name="Contreras M.J."/>
            <person name="Leal K."/>
            <person name="Garcia M."/>
            <person name="Abanto M."/>
            <person name="Barrientos L."/>
        </authorList>
    </citation>
    <scope>NUCLEOTIDE SEQUENCE [LARGE SCALE GENOMIC DNA]</scope>
    <source>
        <strain evidence="6 7">Se16.17</strain>
    </source>
</reference>
<dbReference type="PANTHER" id="PTHR44688:SF16">
    <property type="entry name" value="DNA-BINDING TRANSCRIPTIONAL ACTIVATOR DEVR_DOSR"/>
    <property type="match status" value="1"/>
</dbReference>
<dbReference type="EMBL" id="JBBMFV010000001">
    <property type="protein sequence ID" value="MEO3939451.1"/>
    <property type="molecule type" value="Genomic_DNA"/>
</dbReference>
<evidence type="ECO:0000256" key="2">
    <source>
        <dbReference type="ARBA" id="ARBA00023125"/>
    </source>
</evidence>
<organism evidence="6 7">
    <name type="scientific">Paenarthrobacter nicotinovorans</name>
    <name type="common">Arthrobacter nicotinovorans</name>
    <dbReference type="NCBI Taxonomy" id="29320"/>
    <lineage>
        <taxon>Bacteria</taxon>
        <taxon>Bacillati</taxon>
        <taxon>Actinomycetota</taxon>
        <taxon>Actinomycetes</taxon>
        <taxon>Micrococcales</taxon>
        <taxon>Micrococcaceae</taxon>
        <taxon>Paenarthrobacter</taxon>
    </lineage>
</organism>
<keyword evidence="7" id="KW-1185">Reference proteome</keyword>
<keyword evidence="3" id="KW-0804">Transcription</keyword>
<comment type="caution">
    <text evidence="6">The sequence shown here is derived from an EMBL/GenBank/DDBJ whole genome shotgun (WGS) entry which is preliminary data.</text>
</comment>
<keyword evidence="1" id="KW-0805">Transcription regulation</keyword>
<feature type="region of interest" description="Disordered" evidence="4">
    <location>
        <begin position="441"/>
        <end position="460"/>
    </location>
</feature>
<evidence type="ECO:0000256" key="4">
    <source>
        <dbReference type="SAM" id="MobiDB-lite"/>
    </source>
</evidence>